<dbReference type="GO" id="GO:0000287">
    <property type="term" value="F:magnesium ion binding"/>
    <property type="evidence" value="ECO:0007669"/>
    <property type="project" value="InterPro"/>
</dbReference>
<comment type="catalytic activity">
    <reaction evidence="11 12">
        <text>L-seryl-[protein] + ATP = O-phospho-L-seryl-[protein] + ADP + H(+)</text>
        <dbReference type="Rhea" id="RHEA:17989"/>
        <dbReference type="Rhea" id="RHEA-COMP:9863"/>
        <dbReference type="Rhea" id="RHEA-COMP:11604"/>
        <dbReference type="ChEBI" id="CHEBI:15378"/>
        <dbReference type="ChEBI" id="CHEBI:29999"/>
        <dbReference type="ChEBI" id="CHEBI:30616"/>
        <dbReference type="ChEBI" id="CHEBI:83421"/>
        <dbReference type="ChEBI" id="CHEBI:456216"/>
        <dbReference type="EC" id="2.7.11.1"/>
    </reaction>
</comment>
<evidence type="ECO:0000256" key="2">
    <source>
        <dbReference type="ARBA" id="ARBA00009804"/>
    </source>
</evidence>
<comment type="cofactor">
    <cofactor evidence="1 12">
        <name>Mg(2+)</name>
        <dbReference type="ChEBI" id="CHEBI:18420"/>
    </cofactor>
</comment>
<dbReference type="GO" id="GO:0005524">
    <property type="term" value="F:ATP binding"/>
    <property type="evidence" value="ECO:0007669"/>
    <property type="project" value="UniProtKB-UniRule"/>
</dbReference>
<evidence type="ECO:0000256" key="15">
    <source>
        <dbReference type="PROSITE-ProRule" id="PRU10141"/>
    </source>
</evidence>
<dbReference type="GO" id="GO:0035556">
    <property type="term" value="P:intracellular signal transduction"/>
    <property type="evidence" value="ECO:0007669"/>
    <property type="project" value="InterPro"/>
</dbReference>
<feature type="domain" description="AGC-kinase C-terminal" evidence="17">
    <location>
        <begin position="342"/>
        <end position="411"/>
    </location>
</feature>
<comment type="catalytic activity">
    <reaction evidence="10 12">
        <text>L-threonyl-[protein] + ATP = O-phospho-L-threonyl-[protein] + ADP + H(+)</text>
        <dbReference type="Rhea" id="RHEA:46608"/>
        <dbReference type="Rhea" id="RHEA-COMP:11060"/>
        <dbReference type="Rhea" id="RHEA-COMP:11605"/>
        <dbReference type="ChEBI" id="CHEBI:15378"/>
        <dbReference type="ChEBI" id="CHEBI:30013"/>
        <dbReference type="ChEBI" id="CHEBI:30616"/>
        <dbReference type="ChEBI" id="CHEBI:61977"/>
        <dbReference type="ChEBI" id="CHEBI:456216"/>
        <dbReference type="EC" id="2.7.11.1"/>
    </reaction>
</comment>
<dbReference type="InterPro" id="IPR017441">
    <property type="entry name" value="Protein_kinase_ATP_BS"/>
</dbReference>
<keyword evidence="4" id="KW-0597">Phosphoprotein</keyword>
<feature type="binding site" evidence="14 15">
    <location>
        <position position="464"/>
    </location>
    <ligand>
        <name>ATP</name>
        <dbReference type="ChEBI" id="CHEBI:30616"/>
    </ligand>
</feature>
<dbReference type="SUPFAM" id="SSF56112">
    <property type="entry name" value="Protein kinase-like (PK-like)"/>
    <property type="match status" value="2"/>
</dbReference>
<evidence type="ECO:0000259" key="17">
    <source>
        <dbReference type="PROSITE" id="PS51285"/>
    </source>
</evidence>
<dbReference type="CDD" id="cd05582">
    <property type="entry name" value="STKc_RSK_N"/>
    <property type="match status" value="1"/>
</dbReference>
<dbReference type="InterPro" id="IPR016239">
    <property type="entry name" value="Ribosomal_S6_kinase_II"/>
</dbReference>
<proteinExistence type="inferred from homology"/>
<evidence type="ECO:0000259" key="16">
    <source>
        <dbReference type="PROSITE" id="PS50011"/>
    </source>
</evidence>
<dbReference type="PROSITE" id="PS50011">
    <property type="entry name" value="PROTEIN_KINASE_DOM"/>
    <property type="match status" value="2"/>
</dbReference>
<evidence type="ECO:0000256" key="10">
    <source>
        <dbReference type="ARBA" id="ARBA00047899"/>
    </source>
</evidence>
<keyword evidence="9 12" id="KW-0067">ATP-binding</keyword>
<evidence type="ECO:0000256" key="14">
    <source>
        <dbReference type="PIRSR" id="PIRSR000606-51"/>
    </source>
</evidence>
<dbReference type="PIRSF" id="PIRSF000606">
    <property type="entry name" value="Ribsml_S6_kin_2"/>
    <property type="match status" value="1"/>
</dbReference>
<comment type="similarity">
    <text evidence="2 12">Belongs to the protein kinase superfamily. AGC Ser/Thr protein kinase family. S6 kinase subfamily.</text>
</comment>
<name>A0A3P6TND4_LITSI</name>
<dbReference type="InterPro" id="IPR000719">
    <property type="entry name" value="Prot_kinase_dom"/>
</dbReference>
<evidence type="ECO:0000256" key="5">
    <source>
        <dbReference type="ARBA" id="ARBA00022679"/>
    </source>
</evidence>
<evidence type="ECO:0000313" key="18">
    <source>
        <dbReference type="EMBL" id="VDK84793.1"/>
    </source>
</evidence>
<dbReference type="EMBL" id="UYRX01000635">
    <property type="protein sequence ID" value="VDK84793.1"/>
    <property type="molecule type" value="Genomic_DNA"/>
</dbReference>
<protein>
    <recommendedName>
        <fullName evidence="12">Ribosomal protein S6 kinase</fullName>
        <ecNumber evidence="12">2.7.11.1</ecNumber>
    </recommendedName>
</protein>
<accession>A0A3P6TND4</accession>
<dbReference type="GO" id="GO:0106310">
    <property type="term" value="F:protein serine kinase activity"/>
    <property type="evidence" value="ECO:0007669"/>
    <property type="project" value="RHEA"/>
</dbReference>
<dbReference type="InterPro" id="IPR017892">
    <property type="entry name" value="Pkinase_C"/>
</dbReference>
<keyword evidence="7 12" id="KW-0547">Nucleotide-binding</keyword>
<dbReference type="PROSITE" id="PS00108">
    <property type="entry name" value="PROTEIN_KINASE_ST"/>
    <property type="match status" value="2"/>
</dbReference>
<dbReference type="Gene3D" id="1.10.510.10">
    <property type="entry name" value="Transferase(Phosphotransferase) domain 1"/>
    <property type="match status" value="2"/>
</dbReference>
<dbReference type="InterPro" id="IPR041906">
    <property type="entry name" value="RSK_N"/>
</dbReference>
<dbReference type="PROSITE" id="PS00107">
    <property type="entry name" value="PROTEIN_KINASE_ATP"/>
    <property type="match status" value="2"/>
</dbReference>
<feature type="active site" description="Proton acceptor" evidence="13">
    <location>
        <position position="548"/>
    </location>
</feature>
<sequence length="772" mass="86893">MPLGPLCDASWNNDNTPRNTVKIENHYSSENDSDVSVPTANDNAIASNTTASTDATKAKALTSEIEITEIAKEGEKADPSQFELLSMIGQGSFGKVLLVRKIRGRDAGQLFAMKILKKATLKVRDRYRTKVERDILARFHHPFIVRLHYAFQTEGKLYLILDFLPGGDLFNRLSKEIMFTEDDVKFYLAEIALALGHLHSLGIAYRDLKPENVLLDSDGHINLTDFGLSKEAIEKNGKTYSFCGTVEYMAPEVVNRRGHTVAADWWSFGVLMYEMLTGDLPFQGDNRRETMSMILRAKLTMPQSLSVSAQHLLRALFKRNPTNRLGCTTDDVKHIKSHSFFDTINWDKLYRREVQPPFKPLCTPSNHTRCFDSEFTKKTPHDSPALPPSATAHELFRGFSYVAPSIFSSDKPSLSVNGITSNVQGAEKAFFFDEYNISENLGAGSFSVCKRCVHRKSGAEFAVKSRRDATEEVNILRRYSHHPNVVKLYNVFEDSANVYLVEEMCRGGELLSRIMTLKQFSEREAAAIMLRLANAISYLHSNQVVHRDLKPSNIMYASKAADPDSIRIIDFGFAKQLRADNGLLMTPCYTAQFVAPEILKRQGYDMNCDVWSLGVILFTMLSGETPFATSENDSPQKILKRVGEGKYSLNGQRWLDISEQAKDLIRYLLHADPSKRISAKQILIHPWIVHLNSLPTIRLNVFNDPSKVMDALDKTCHVLTNNTPTLVPLRPVTESALARRRRLNRMKSITVDDDIVEVANSVLPKACNIATV</sequence>
<evidence type="ECO:0000256" key="3">
    <source>
        <dbReference type="ARBA" id="ARBA00022527"/>
    </source>
</evidence>
<keyword evidence="5 12" id="KW-0808">Transferase</keyword>
<evidence type="ECO:0000256" key="4">
    <source>
        <dbReference type="ARBA" id="ARBA00022553"/>
    </source>
</evidence>
<feature type="domain" description="Protein kinase" evidence="16">
    <location>
        <begin position="435"/>
        <end position="688"/>
    </location>
</feature>
<dbReference type="OMA" id="ILEHSWV"/>
<keyword evidence="19" id="KW-1185">Reference proteome</keyword>
<gene>
    <name evidence="18" type="ORF">NLS_LOCUS6812</name>
</gene>
<keyword evidence="6" id="KW-0677">Repeat</keyword>
<dbReference type="FunFam" id="3.30.200.20:FF:000013">
    <property type="entry name" value="Ribosomal protein S6 kinase"/>
    <property type="match status" value="1"/>
</dbReference>
<feature type="active site" description="Proton acceptor" evidence="13">
    <location>
        <position position="207"/>
    </location>
</feature>
<dbReference type="PANTHER" id="PTHR24351">
    <property type="entry name" value="RIBOSOMAL PROTEIN S6 KINASE"/>
    <property type="match status" value="1"/>
</dbReference>
<evidence type="ECO:0000256" key="11">
    <source>
        <dbReference type="ARBA" id="ARBA00048679"/>
    </source>
</evidence>
<evidence type="ECO:0000256" key="8">
    <source>
        <dbReference type="ARBA" id="ARBA00022777"/>
    </source>
</evidence>
<dbReference type="SMART" id="SM00220">
    <property type="entry name" value="S_TKc"/>
    <property type="match status" value="2"/>
</dbReference>
<evidence type="ECO:0000313" key="19">
    <source>
        <dbReference type="Proteomes" id="UP000277928"/>
    </source>
</evidence>
<dbReference type="Pfam" id="PF00433">
    <property type="entry name" value="Pkinase_C"/>
    <property type="match status" value="1"/>
</dbReference>
<dbReference type="FunFam" id="1.10.510.10:FF:000010">
    <property type="entry name" value="Ribosomal protein S6 kinase"/>
    <property type="match status" value="1"/>
</dbReference>
<dbReference type="AlphaFoldDB" id="A0A3P6TND4"/>
<feature type="binding site" evidence="14 15">
    <location>
        <position position="114"/>
    </location>
    <ligand>
        <name>ATP</name>
        <dbReference type="ChEBI" id="CHEBI:30616"/>
    </ligand>
</feature>
<evidence type="ECO:0000256" key="12">
    <source>
        <dbReference type="PIRNR" id="PIRNR000606"/>
    </source>
</evidence>
<dbReference type="FunFam" id="1.10.510.10:FF:001170">
    <property type="entry name" value="Ribosomal protein S6 kinase alpha-1"/>
    <property type="match status" value="1"/>
</dbReference>
<dbReference type="EC" id="2.7.11.1" evidence="12"/>
<dbReference type="OrthoDB" id="63267at2759"/>
<evidence type="ECO:0000256" key="13">
    <source>
        <dbReference type="PIRSR" id="PIRSR000606-50"/>
    </source>
</evidence>
<evidence type="ECO:0000256" key="1">
    <source>
        <dbReference type="ARBA" id="ARBA00001946"/>
    </source>
</evidence>
<reference evidence="18 19" key="1">
    <citation type="submission" date="2018-08" db="EMBL/GenBank/DDBJ databases">
        <authorList>
            <person name="Laetsch R D."/>
            <person name="Stevens L."/>
            <person name="Kumar S."/>
            <person name="Blaxter L. M."/>
        </authorList>
    </citation>
    <scope>NUCLEOTIDE SEQUENCE [LARGE SCALE GENOMIC DNA]</scope>
</reference>
<dbReference type="Gene3D" id="3.30.200.20">
    <property type="entry name" value="Phosphorylase Kinase, domain 1"/>
    <property type="match status" value="2"/>
</dbReference>
<dbReference type="GO" id="GO:0004674">
    <property type="term" value="F:protein serine/threonine kinase activity"/>
    <property type="evidence" value="ECO:0007669"/>
    <property type="project" value="UniProtKB-KW"/>
</dbReference>
<dbReference type="STRING" id="42156.A0A3P6TND4"/>
<dbReference type="InterPro" id="IPR000961">
    <property type="entry name" value="AGC-kinase_C"/>
</dbReference>
<dbReference type="PROSITE" id="PS51285">
    <property type="entry name" value="AGC_KINASE_CTER"/>
    <property type="match status" value="1"/>
</dbReference>
<evidence type="ECO:0000256" key="7">
    <source>
        <dbReference type="ARBA" id="ARBA00022741"/>
    </source>
</evidence>
<feature type="domain" description="Protein kinase" evidence="16">
    <location>
        <begin position="82"/>
        <end position="341"/>
    </location>
</feature>
<evidence type="ECO:0000256" key="6">
    <source>
        <dbReference type="ARBA" id="ARBA00022737"/>
    </source>
</evidence>
<dbReference type="InterPro" id="IPR011009">
    <property type="entry name" value="Kinase-like_dom_sf"/>
</dbReference>
<keyword evidence="3 12" id="KW-0723">Serine/threonine-protein kinase</keyword>
<organism evidence="18 19">
    <name type="scientific">Litomosoides sigmodontis</name>
    <name type="common">Filarial nematode worm</name>
    <dbReference type="NCBI Taxonomy" id="42156"/>
    <lineage>
        <taxon>Eukaryota</taxon>
        <taxon>Metazoa</taxon>
        <taxon>Ecdysozoa</taxon>
        <taxon>Nematoda</taxon>
        <taxon>Chromadorea</taxon>
        <taxon>Rhabditida</taxon>
        <taxon>Spirurina</taxon>
        <taxon>Spiruromorpha</taxon>
        <taxon>Filarioidea</taxon>
        <taxon>Onchocercidae</taxon>
        <taxon>Litomosoides</taxon>
    </lineage>
</organism>
<dbReference type="SMART" id="SM00133">
    <property type="entry name" value="S_TK_X"/>
    <property type="match status" value="1"/>
</dbReference>
<dbReference type="Proteomes" id="UP000277928">
    <property type="component" value="Unassembled WGS sequence"/>
</dbReference>
<evidence type="ECO:0000256" key="9">
    <source>
        <dbReference type="ARBA" id="ARBA00022840"/>
    </source>
</evidence>
<feature type="binding site" evidence="14">
    <location>
        <begin position="441"/>
        <end position="449"/>
    </location>
    <ligand>
        <name>ATP</name>
        <dbReference type="ChEBI" id="CHEBI:30616"/>
    </ligand>
</feature>
<dbReference type="Pfam" id="PF00069">
    <property type="entry name" value="Pkinase"/>
    <property type="match status" value="2"/>
</dbReference>
<keyword evidence="8 12" id="KW-0418">Kinase</keyword>
<dbReference type="InterPro" id="IPR008271">
    <property type="entry name" value="Ser/Thr_kinase_AS"/>
</dbReference>